<gene>
    <name evidence="2" type="ORF">PW220_05445</name>
</gene>
<keyword evidence="3" id="KW-1185">Reference proteome</keyword>
<dbReference type="GO" id="GO:0016757">
    <property type="term" value="F:glycosyltransferase activity"/>
    <property type="evidence" value="ECO:0007669"/>
    <property type="project" value="InterPro"/>
</dbReference>
<organism evidence="2 3">
    <name type="scientific">Streptococcus iners subsp. hyiners</name>
    <dbReference type="NCBI Taxonomy" id="3028083"/>
    <lineage>
        <taxon>Bacteria</taxon>
        <taxon>Bacillati</taxon>
        <taxon>Bacillota</taxon>
        <taxon>Bacilli</taxon>
        <taxon>Lactobacillales</taxon>
        <taxon>Streptococcaceae</taxon>
        <taxon>Streptococcus</taxon>
        <taxon>Streptococcus iners</taxon>
    </lineage>
</organism>
<dbReference type="AlphaFoldDB" id="A0AA96VFK0"/>
<dbReference type="RefSeq" id="WP_248054119.1">
    <property type="nucleotide sequence ID" value="NZ_CP118734.1"/>
</dbReference>
<accession>A0AA96VFK0</accession>
<name>A0AA96VFK0_9STRE</name>
<dbReference type="Pfam" id="PF00534">
    <property type="entry name" value="Glycos_transf_1"/>
    <property type="match status" value="1"/>
</dbReference>
<dbReference type="Proteomes" id="UP001301526">
    <property type="component" value="Chromosome"/>
</dbReference>
<sequence>MTLYTLRSWMSDKTFGYETTQVFRQNVLNDLGIANYLLLGTPYSTPFWKEQLQAQGYKLDHVIILPHLYSDIDTCLRSYQLDDFEADLTKKQILWKDKQIFSPTTAMYTTDEGYFDLNLTAEGNILSIIERSKNLELKAVTSVFEKPFFTNFSDDSFCYYDKNGNIVLQGRIEDKECYYFFQGQKWTMIDLFVNFLSDRIVPDQDIVLNDQFISQTLETFCQDQGITYRFILHYNHYFSQKNVEGYNIKLGKEIFVASPYIIEPLAKDGIQAEFLPPIAIQVAQQPPRGLKSNKLLLVGNIYDHKRVAMAVQAMREVPDLELHIYGGRDEVIQDFKNQHMIPDNVIFKGFVPSGQIPRSDYCAYLSCSLSEMFANAMVECLGFGLIPILSRVDFGHNQVLEELGIYQQCGFDSIDDLVKALKNLASLPFEDRQQLSNKILDYANKFSYAEVQKQYKLALGYN</sequence>
<dbReference type="Gene3D" id="3.40.50.2000">
    <property type="entry name" value="Glycogen Phosphorylase B"/>
    <property type="match status" value="1"/>
</dbReference>
<evidence type="ECO:0000313" key="2">
    <source>
        <dbReference type="EMBL" id="WNY48177.1"/>
    </source>
</evidence>
<dbReference type="InterPro" id="IPR001296">
    <property type="entry name" value="Glyco_trans_1"/>
</dbReference>
<protein>
    <submittedName>
        <fullName evidence="2">Glycosyltransferase</fullName>
    </submittedName>
</protein>
<dbReference type="EMBL" id="CP118734">
    <property type="protein sequence ID" value="WNY48177.1"/>
    <property type="molecule type" value="Genomic_DNA"/>
</dbReference>
<feature type="domain" description="Glycosyl transferase family 1" evidence="1">
    <location>
        <begin position="286"/>
        <end position="438"/>
    </location>
</feature>
<evidence type="ECO:0000313" key="3">
    <source>
        <dbReference type="Proteomes" id="UP001301526"/>
    </source>
</evidence>
<evidence type="ECO:0000259" key="1">
    <source>
        <dbReference type="Pfam" id="PF00534"/>
    </source>
</evidence>
<proteinExistence type="predicted"/>
<reference evidence="2 3" key="1">
    <citation type="submission" date="2023-02" db="EMBL/GenBank/DDBJ databases">
        <title>Streptococcus sp. Genome Sequencing and Assembly.</title>
        <authorList>
            <person name="Shore S.M."/>
            <person name="Nicholson T.L."/>
        </authorList>
    </citation>
    <scope>NUCLEOTIDE SEQUENCE [LARGE SCALE GENOMIC DNA]</scope>
    <source>
        <strain evidence="2 3">29892</strain>
    </source>
</reference>
<dbReference type="SUPFAM" id="SSF53756">
    <property type="entry name" value="UDP-Glycosyltransferase/glycogen phosphorylase"/>
    <property type="match status" value="1"/>
</dbReference>